<gene>
    <name evidence="3" type="ORF">MB818_21185</name>
</gene>
<dbReference type="Proteomes" id="UP001165279">
    <property type="component" value="Unassembled WGS sequence"/>
</dbReference>
<dbReference type="RefSeq" id="WP_238906374.1">
    <property type="nucleotide sequence ID" value="NZ_JAKOEM010000036.1"/>
</dbReference>
<keyword evidence="4" id="KW-1185">Reference proteome</keyword>
<reference evidence="3" key="1">
    <citation type="submission" date="2022-02" db="EMBL/GenBank/DDBJ databases">
        <title>The genome sequence of Ruegeria sp. 1NDH52C.</title>
        <authorList>
            <person name="Du J."/>
        </authorList>
    </citation>
    <scope>NUCLEOTIDE SEQUENCE</scope>
    <source>
        <strain evidence="3">1NDH52C</strain>
    </source>
</reference>
<dbReference type="EMBL" id="JAKOEM010000036">
    <property type="protein sequence ID" value="MCG6560726.1"/>
    <property type="molecule type" value="Genomic_DNA"/>
</dbReference>
<feature type="chain" id="PRO_5045445500" evidence="2">
    <location>
        <begin position="24"/>
        <end position="259"/>
    </location>
</feature>
<proteinExistence type="predicted"/>
<dbReference type="SUPFAM" id="SSF89392">
    <property type="entry name" value="Prokaryotic lipoproteins and lipoprotein localization factors"/>
    <property type="match status" value="1"/>
</dbReference>
<accession>A0ABS9P2J5</accession>
<evidence type="ECO:0000256" key="2">
    <source>
        <dbReference type="SAM" id="SignalP"/>
    </source>
</evidence>
<dbReference type="Pfam" id="PF09865">
    <property type="entry name" value="DUF2092"/>
    <property type="match status" value="1"/>
</dbReference>
<evidence type="ECO:0000313" key="4">
    <source>
        <dbReference type="Proteomes" id="UP001165279"/>
    </source>
</evidence>
<organism evidence="3 4">
    <name type="scientific">Ruegeria alba</name>
    <dbReference type="NCBI Taxonomy" id="2916756"/>
    <lineage>
        <taxon>Bacteria</taxon>
        <taxon>Pseudomonadati</taxon>
        <taxon>Pseudomonadota</taxon>
        <taxon>Alphaproteobacteria</taxon>
        <taxon>Rhodobacterales</taxon>
        <taxon>Roseobacteraceae</taxon>
        <taxon>Ruegeria</taxon>
    </lineage>
</organism>
<comment type="caution">
    <text evidence="3">The sequence shown here is derived from an EMBL/GenBank/DDBJ whole genome shotgun (WGS) entry which is preliminary data.</text>
</comment>
<sequence length="259" mass="27637">MSNSSLLKTAVLAGSLLFGTAGATVGEEADARKILGSMTEYVSSLDALSFDFEEYHEIVTTDGERLGLAASGSVALVRPDKIRVLRRTGYTDTDLAFDGQTLSLTDSDAGLFARHALPGTLDHLIDTLRDDFAKPLPAADLLTGGGHGGLTAPTAEIKDLGVGVVSGMLCDHLALRGEEADWQIWVAQGDTPYPCMFIITSRNIPLAPQYRIEVHKWQAGPVEADFAPEKPAAATEVALADYLKGARNLPPNFIVEVEK</sequence>
<dbReference type="InterPro" id="IPR029046">
    <property type="entry name" value="LolA/LolB/LppX"/>
</dbReference>
<dbReference type="InterPro" id="IPR019207">
    <property type="entry name" value="DUF2092"/>
</dbReference>
<evidence type="ECO:0000313" key="3">
    <source>
        <dbReference type="EMBL" id="MCG6560726.1"/>
    </source>
</evidence>
<name>A0ABS9P2J5_9RHOB</name>
<feature type="signal peptide" evidence="2">
    <location>
        <begin position="1"/>
        <end position="23"/>
    </location>
</feature>
<protein>
    <submittedName>
        <fullName evidence="3">DUF2092 domain-containing protein</fullName>
    </submittedName>
</protein>
<keyword evidence="1 2" id="KW-0732">Signal</keyword>
<evidence type="ECO:0000256" key="1">
    <source>
        <dbReference type="ARBA" id="ARBA00022729"/>
    </source>
</evidence>